<protein>
    <recommendedName>
        <fullName evidence="2">BSD domain-containing protein</fullName>
    </recommendedName>
</protein>
<dbReference type="PROSITE" id="PS50858">
    <property type="entry name" value="BSD"/>
    <property type="match status" value="1"/>
</dbReference>
<evidence type="ECO:0000256" key="1">
    <source>
        <dbReference type="SAM" id="MobiDB-lite"/>
    </source>
</evidence>
<comment type="caution">
    <text evidence="3">The sequence shown here is derived from an EMBL/GenBank/DDBJ whole genome shotgun (WGS) entry which is preliminary data.</text>
</comment>
<dbReference type="InterPro" id="IPR051494">
    <property type="entry name" value="BSD_domain-containing"/>
</dbReference>
<organism evidence="3 4">
    <name type="scientific">Lobosporangium transversale</name>
    <dbReference type="NCBI Taxonomy" id="64571"/>
    <lineage>
        <taxon>Eukaryota</taxon>
        <taxon>Fungi</taxon>
        <taxon>Fungi incertae sedis</taxon>
        <taxon>Mucoromycota</taxon>
        <taxon>Mortierellomycotina</taxon>
        <taxon>Mortierellomycetes</taxon>
        <taxon>Mortierellales</taxon>
        <taxon>Mortierellaceae</taxon>
        <taxon>Lobosporangium</taxon>
    </lineage>
</organism>
<dbReference type="PANTHER" id="PTHR16019">
    <property type="entry name" value="SYNAPSE-ASSOCIATED PROTEIN"/>
    <property type="match status" value="1"/>
</dbReference>
<dbReference type="GO" id="GO:0005634">
    <property type="term" value="C:nucleus"/>
    <property type="evidence" value="ECO:0007669"/>
    <property type="project" value="TreeGrafter"/>
</dbReference>
<dbReference type="InterPro" id="IPR035925">
    <property type="entry name" value="BSD_dom_sf"/>
</dbReference>
<reference evidence="3 4" key="1">
    <citation type="submission" date="2016-07" db="EMBL/GenBank/DDBJ databases">
        <title>Pervasive Adenine N6-methylation of Active Genes in Fungi.</title>
        <authorList>
            <consortium name="DOE Joint Genome Institute"/>
            <person name="Mondo S.J."/>
            <person name="Dannebaum R.O."/>
            <person name="Kuo R.C."/>
            <person name="Labutti K."/>
            <person name="Haridas S."/>
            <person name="Kuo A."/>
            <person name="Salamov A."/>
            <person name="Ahrendt S.R."/>
            <person name="Lipzen A."/>
            <person name="Sullivan W."/>
            <person name="Andreopoulos W.B."/>
            <person name="Clum A."/>
            <person name="Lindquist E."/>
            <person name="Daum C."/>
            <person name="Ramamoorthy G.K."/>
            <person name="Gryganskyi A."/>
            <person name="Culley D."/>
            <person name="Magnuson J.K."/>
            <person name="James T.Y."/>
            <person name="O'Malley M.A."/>
            <person name="Stajich J.E."/>
            <person name="Spatafora J.W."/>
            <person name="Visel A."/>
            <person name="Grigoriev I.V."/>
        </authorList>
    </citation>
    <scope>NUCLEOTIDE SEQUENCE [LARGE SCALE GENOMIC DNA]</scope>
    <source>
        <strain evidence="3 4">NRRL 3116</strain>
    </source>
</reference>
<evidence type="ECO:0000313" key="4">
    <source>
        <dbReference type="Proteomes" id="UP000193648"/>
    </source>
</evidence>
<feature type="region of interest" description="Disordered" evidence="1">
    <location>
        <begin position="321"/>
        <end position="340"/>
    </location>
</feature>
<sequence length="502" mass="54310">MNTATVDTTNTGDNSQAQDNNTSKVADNNDTAATSTSSATTPTPTTITTPTTKDEDNNVEKKKHEGKQEGEGGEERKDDKGKDTKDQQQQQQSFTQAVFSGFNPPKISTPAFFSSMQGKIQSTLSGAKSPTQPSQAPQTSPTPQSSHIPHIPHIPQINKVDIKQIQASTEQFANTTKDWGVNAFKSLSNAAQRVSANVTQGIQKEHEEFLRQKKMDTVVPRQGTETLPVWAGLPNEEKIKAQILSLSKDQRNFLLPPPPGTNFVFDMNAYSSAAMATLKQDPNLDKMRFYLVPKEVEELVFWRNYFYRVSLLKQVALSKAAGSGTGTGAGTGTGTGTGEEGEIEAFTDDATEGTTDGSNGNNDSSNHTTRSGHGRKPSLGYNIYFGKDDVQGPPMTRRSSSSKPDSANVKKDSVTSTTTITTTTTTTTTKVPAKKQEKKPDVLFEAEMPDHDEDPDAWLEKQLASGVSISGGGGDDDGGVDVDVADWEKELQNELKDYVDES</sequence>
<dbReference type="InParanoid" id="A0A1Y2GYX1"/>
<feature type="compositionally biased region" description="Polar residues" evidence="1">
    <location>
        <begin position="118"/>
        <end position="128"/>
    </location>
</feature>
<feature type="compositionally biased region" description="Low complexity" evidence="1">
    <location>
        <begin position="31"/>
        <end position="51"/>
    </location>
</feature>
<dbReference type="EMBL" id="MCFF01000008">
    <property type="protein sequence ID" value="ORZ24786.1"/>
    <property type="molecule type" value="Genomic_DNA"/>
</dbReference>
<dbReference type="PANTHER" id="PTHR16019:SF6">
    <property type="entry name" value="SYNAPSE-ASSOCIATED PROTEIN 1"/>
    <property type="match status" value="1"/>
</dbReference>
<proteinExistence type="predicted"/>
<dbReference type="SMART" id="SM00751">
    <property type="entry name" value="BSD"/>
    <property type="match status" value="1"/>
</dbReference>
<feature type="compositionally biased region" description="Low complexity" evidence="1">
    <location>
        <begin position="129"/>
        <end position="151"/>
    </location>
</feature>
<dbReference type="Proteomes" id="UP000193648">
    <property type="component" value="Unassembled WGS sequence"/>
</dbReference>
<dbReference type="Pfam" id="PF03909">
    <property type="entry name" value="BSD"/>
    <property type="match status" value="1"/>
</dbReference>
<dbReference type="GeneID" id="33571686"/>
<dbReference type="RefSeq" id="XP_021883767.1">
    <property type="nucleotide sequence ID" value="XM_022029843.1"/>
</dbReference>
<dbReference type="SUPFAM" id="SSF140383">
    <property type="entry name" value="BSD domain-like"/>
    <property type="match status" value="1"/>
</dbReference>
<feature type="compositionally biased region" description="Basic and acidic residues" evidence="1">
    <location>
        <begin position="52"/>
        <end position="86"/>
    </location>
</feature>
<evidence type="ECO:0000313" key="3">
    <source>
        <dbReference type="EMBL" id="ORZ24786.1"/>
    </source>
</evidence>
<feature type="region of interest" description="Disordered" evidence="1">
    <location>
        <begin position="118"/>
        <end position="151"/>
    </location>
</feature>
<dbReference type="Gene3D" id="1.10.3970.10">
    <property type="entry name" value="BSD domain"/>
    <property type="match status" value="1"/>
</dbReference>
<accession>A0A1Y2GYX1</accession>
<name>A0A1Y2GYX1_9FUNG</name>
<feature type="region of interest" description="Disordered" evidence="1">
    <location>
        <begin position="349"/>
        <end position="482"/>
    </location>
</feature>
<feature type="compositionally biased region" description="Low complexity" evidence="1">
    <location>
        <begin position="415"/>
        <end position="429"/>
    </location>
</feature>
<feature type="region of interest" description="Disordered" evidence="1">
    <location>
        <begin position="1"/>
        <end position="92"/>
    </location>
</feature>
<dbReference type="OrthoDB" id="47923at2759"/>
<feature type="compositionally biased region" description="Low complexity" evidence="1">
    <location>
        <begin position="353"/>
        <end position="369"/>
    </location>
</feature>
<dbReference type="STRING" id="64571.A0A1Y2GYX1"/>
<dbReference type="InterPro" id="IPR005607">
    <property type="entry name" value="BSD_dom"/>
</dbReference>
<dbReference type="AlphaFoldDB" id="A0A1Y2GYX1"/>
<feature type="domain" description="BSD" evidence="2">
    <location>
        <begin position="261"/>
        <end position="313"/>
    </location>
</feature>
<feature type="compositionally biased region" description="Polar residues" evidence="1">
    <location>
        <begin position="1"/>
        <end position="30"/>
    </location>
</feature>
<feature type="compositionally biased region" description="Gly residues" evidence="1">
    <location>
        <begin position="323"/>
        <end position="338"/>
    </location>
</feature>
<dbReference type="GO" id="GO:0005794">
    <property type="term" value="C:Golgi apparatus"/>
    <property type="evidence" value="ECO:0007669"/>
    <property type="project" value="TreeGrafter"/>
</dbReference>
<evidence type="ECO:0000259" key="2">
    <source>
        <dbReference type="PROSITE" id="PS50858"/>
    </source>
</evidence>
<gene>
    <name evidence="3" type="ORF">BCR41DRAFT_420057</name>
</gene>
<keyword evidence="4" id="KW-1185">Reference proteome</keyword>
<dbReference type="GO" id="GO:0038203">
    <property type="term" value="P:TORC2 signaling"/>
    <property type="evidence" value="ECO:0007669"/>
    <property type="project" value="TreeGrafter"/>
</dbReference>